<evidence type="ECO:0000256" key="1">
    <source>
        <dbReference type="SAM" id="Phobius"/>
    </source>
</evidence>
<gene>
    <name evidence="2" type="ORF">ACFPOE_07610</name>
</gene>
<dbReference type="EMBL" id="JBHSMF010000006">
    <property type="protein sequence ID" value="MFC5497395.1"/>
    <property type="molecule type" value="Genomic_DNA"/>
</dbReference>
<protein>
    <submittedName>
        <fullName evidence="2">Uncharacterized protein</fullName>
    </submittedName>
</protein>
<keyword evidence="1" id="KW-1133">Transmembrane helix</keyword>
<dbReference type="RefSeq" id="WP_376849447.1">
    <property type="nucleotide sequence ID" value="NZ_JBHSMF010000006.1"/>
</dbReference>
<keyword evidence="3" id="KW-1185">Reference proteome</keyword>
<organism evidence="2 3">
    <name type="scientific">Caenimonas terrae</name>
    <dbReference type="NCBI Taxonomy" id="696074"/>
    <lineage>
        <taxon>Bacteria</taxon>
        <taxon>Pseudomonadati</taxon>
        <taxon>Pseudomonadota</taxon>
        <taxon>Betaproteobacteria</taxon>
        <taxon>Burkholderiales</taxon>
        <taxon>Comamonadaceae</taxon>
        <taxon>Caenimonas</taxon>
    </lineage>
</organism>
<keyword evidence="1" id="KW-0472">Membrane</keyword>
<keyword evidence="1" id="KW-0812">Transmembrane</keyword>
<feature type="transmembrane region" description="Helical" evidence="1">
    <location>
        <begin position="47"/>
        <end position="69"/>
    </location>
</feature>
<name>A0ABW0NBW9_9BURK</name>
<comment type="caution">
    <text evidence="2">The sequence shown here is derived from an EMBL/GenBank/DDBJ whole genome shotgun (WGS) entry which is preliminary data.</text>
</comment>
<evidence type="ECO:0000313" key="2">
    <source>
        <dbReference type="EMBL" id="MFC5497395.1"/>
    </source>
</evidence>
<reference evidence="3" key="1">
    <citation type="journal article" date="2019" name="Int. J. Syst. Evol. Microbiol.">
        <title>The Global Catalogue of Microorganisms (GCM) 10K type strain sequencing project: providing services to taxonomists for standard genome sequencing and annotation.</title>
        <authorList>
            <consortium name="The Broad Institute Genomics Platform"/>
            <consortium name="The Broad Institute Genome Sequencing Center for Infectious Disease"/>
            <person name="Wu L."/>
            <person name="Ma J."/>
        </authorList>
    </citation>
    <scope>NUCLEOTIDE SEQUENCE [LARGE SCALE GENOMIC DNA]</scope>
    <source>
        <strain evidence="3">CCUG 57401</strain>
    </source>
</reference>
<sequence length="87" mass="8916">MKKAFGHLAAALMFGAVWPFVVGGPQGLPTLLRGAGQALAPGRDLATIVLLLVMAVAQCLAVVGLRALLRPLGRALVKAISPLLPLP</sequence>
<proteinExistence type="predicted"/>
<evidence type="ECO:0000313" key="3">
    <source>
        <dbReference type="Proteomes" id="UP001596037"/>
    </source>
</evidence>
<dbReference type="Proteomes" id="UP001596037">
    <property type="component" value="Unassembled WGS sequence"/>
</dbReference>
<accession>A0ABW0NBW9</accession>